<evidence type="ECO:0000313" key="2">
    <source>
        <dbReference type="Proteomes" id="UP000238701"/>
    </source>
</evidence>
<name>A0A2U3K5Z7_9BACT</name>
<accession>A0A2U3K5Z7</accession>
<reference evidence="2" key="1">
    <citation type="submission" date="2018-02" db="EMBL/GenBank/DDBJ databases">
        <authorList>
            <person name="Hausmann B."/>
        </authorList>
    </citation>
    <scope>NUCLEOTIDE SEQUENCE [LARGE SCALE GENOMIC DNA]</scope>
    <source>
        <strain evidence="2">Peat soil MAG SbA1</strain>
    </source>
</reference>
<dbReference type="Proteomes" id="UP000238701">
    <property type="component" value="Unassembled WGS sequence"/>
</dbReference>
<dbReference type="AlphaFoldDB" id="A0A2U3K5Z7"/>
<dbReference type="EMBL" id="OMOD01000044">
    <property type="protein sequence ID" value="SPF35095.1"/>
    <property type="molecule type" value="Genomic_DNA"/>
</dbReference>
<gene>
    <name evidence="1" type="ORF">SBA1_1380011</name>
</gene>
<proteinExistence type="predicted"/>
<evidence type="ECO:0000313" key="1">
    <source>
        <dbReference type="EMBL" id="SPF35095.1"/>
    </source>
</evidence>
<protein>
    <submittedName>
        <fullName evidence="1">Uncharacterized protein</fullName>
    </submittedName>
</protein>
<sequence length="156" mass="17445">MANTHLLKTRVEPFVRDWLSGQYRQKFTSVFLPLTGCSGVHEFDAVSADKRIVCGIKSSSGVTSGGKNPSGKISGAYEELYFLASVDADQRFLVLTDEEFYRLLSEKMREKLTRQIKLLYCPLTEELAQLVKKIRSHASGEIDRGKPSARAKDAGR</sequence>
<organism evidence="1 2">
    <name type="scientific">Candidatus Sulfotelmatobacter kueseliae</name>
    <dbReference type="NCBI Taxonomy" id="2042962"/>
    <lineage>
        <taxon>Bacteria</taxon>
        <taxon>Pseudomonadati</taxon>
        <taxon>Acidobacteriota</taxon>
        <taxon>Terriglobia</taxon>
        <taxon>Terriglobales</taxon>
        <taxon>Candidatus Korobacteraceae</taxon>
        <taxon>Candidatus Sulfotelmatobacter</taxon>
    </lineage>
</organism>